<evidence type="ECO:0000256" key="8">
    <source>
        <dbReference type="ARBA" id="ARBA00022777"/>
    </source>
</evidence>
<comment type="similarity">
    <text evidence="3">Belongs to the IPK1 type 1 family.</text>
</comment>
<keyword evidence="6 10" id="KW-0808">Transferase</keyword>
<dbReference type="PANTHER" id="PTHR14456:SF2">
    <property type="entry name" value="INOSITOL-PENTAKISPHOSPHATE 2-KINASE"/>
    <property type="match status" value="1"/>
</dbReference>
<keyword evidence="12" id="KW-1185">Reference proteome</keyword>
<dbReference type="EMBL" id="LXTC01000001">
    <property type="protein sequence ID" value="OBA23925.1"/>
    <property type="molecule type" value="Genomic_DNA"/>
</dbReference>
<evidence type="ECO:0000256" key="9">
    <source>
        <dbReference type="ARBA" id="ARBA00022840"/>
    </source>
</evidence>
<dbReference type="InterPro" id="IPR009286">
    <property type="entry name" value="Ins_P5_2-kin"/>
</dbReference>
<dbReference type="STRING" id="869754.A0A1A0HIT7"/>
<dbReference type="Pfam" id="PF06090">
    <property type="entry name" value="Ins_P5_2-kin"/>
    <property type="match status" value="1"/>
</dbReference>
<dbReference type="InterPro" id="IPR043001">
    <property type="entry name" value="IP5_2-K_N_lobe"/>
</dbReference>
<dbReference type="Gene3D" id="3.30.200.110">
    <property type="entry name" value="Inositol-pentakisphosphate 2-kinase, N-lobe"/>
    <property type="match status" value="1"/>
</dbReference>
<comment type="caution">
    <text evidence="11">The sequence shown here is derived from an EMBL/GenBank/DDBJ whole genome shotgun (WGS) entry which is preliminary data.</text>
</comment>
<evidence type="ECO:0000256" key="4">
    <source>
        <dbReference type="ARBA" id="ARBA00012023"/>
    </source>
</evidence>
<evidence type="ECO:0000256" key="1">
    <source>
        <dbReference type="ARBA" id="ARBA00001774"/>
    </source>
</evidence>
<dbReference type="EC" id="2.7.1.158" evidence="4 10"/>
<evidence type="ECO:0000313" key="12">
    <source>
        <dbReference type="Proteomes" id="UP000092555"/>
    </source>
</evidence>
<dbReference type="PANTHER" id="PTHR14456">
    <property type="entry name" value="INOSITOL POLYPHOSPHATE KINASE 1"/>
    <property type="match status" value="1"/>
</dbReference>
<gene>
    <name evidence="11" type="ORF">METBIDRAFT_37143</name>
</gene>
<dbReference type="Proteomes" id="UP000092555">
    <property type="component" value="Unassembled WGS sequence"/>
</dbReference>
<name>A0A1A0HIT7_9ASCO</name>
<comment type="domain">
    <text evidence="10">The EXKPK motif is conserved in inositol-pentakisphosphate 2-kinases of both family 1 and 2.</text>
</comment>
<dbReference type="GeneID" id="30029805"/>
<evidence type="ECO:0000256" key="10">
    <source>
        <dbReference type="RuleBase" id="RU364126"/>
    </source>
</evidence>
<dbReference type="GO" id="GO:0035299">
    <property type="term" value="F:inositol-1,3,4,5,6-pentakisphosphate 2-kinase activity"/>
    <property type="evidence" value="ECO:0007669"/>
    <property type="project" value="UniProtKB-EC"/>
</dbReference>
<sequence length="325" mass="38133">MDITQISNPSEWRFVARGNANAVYQYNGLKKQLKRKVLRMRIKKSLEQYVPTLELYNFLSVKCEQKLQKYILETELVKVTPRFISELETQGFELMASEHFAFLMDNILYGEFDTFELSKNCKLHLQESPPCELKSIILELKPKWLYDCKTNYCRNCSLNQYRNLERHFCPLDFLKVNSIGKGINDFLSKVPKNSKIVDIASNELRGLLGAYLARLDNVFQTIKVLQEIKDTNDIICNVKCKDDISDDLLFAMTLRDVGVFLIFTKFIPEEKNETLGYTVTAHVYDLDLKLREKYEYWKATDLLLEDYYNACNKQWSICNADEYLD</sequence>
<comment type="function">
    <text evidence="10">Phosphorylates Ins(1,3,4,5,6)P5 at position 2 to form Ins(1,2,3,4,5,6)P6 (InsP6 or phytate).</text>
</comment>
<evidence type="ECO:0000256" key="6">
    <source>
        <dbReference type="ARBA" id="ARBA00022679"/>
    </source>
</evidence>
<keyword evidence="7 10" id="KW-0547">Nucleotide-binding</keyword>
<dbReference type="AlphaFoldDB" id="A0A1A0HIT7"/>
<organism evidence="11 12">
    <name type="scientific">Metschnikowia bicuspidata var. bicuspidata NRRL YB-4993</name>
    <dbReference type="NCBI Taxonomy" id="869754"/>
    <lineage>
        <taxon>Eukaryota</taxon>
        <taxon>Fungi</taxon>
        <taxon>Dikarya</taxon>
        <taxon>Ascomycota</taxon>
        <taxon>Saccharomycotina</taxon>
        <taxon>Pichiomycetes</taxon>
        <taxon>Metschnikowiaceae</taxon>
        <taxon>Metschnikowia</taxon>
    </lineage>
</organism>
<comment type="function">
    <text evidence="2">Has kinase activity and phosphorylates inositol-1,3,4,5,6-pentakisphosphate (Ins(1,3,4,5,6)P5) to produce 1,2,3,4,5,6-hexakisphosphate (InsP6), also known as phytate.</text>
</comment>
<proteinExistence type="inferred from homology"/>
<accession>A0A1A0HIT7</accession>
<evidence type="ECO:0000256" key="3">
    <source>
        <dbReference type="ARBA" id="ARBA00008305"/>
    </source>
</evidence>
<dbReference type="GO" id="GO:0032958">
    <property type="term" value="P:inositol phosphate biosynthetic process"/>
    <property type="evidence" value="ECO:0007669"/>
    <property type="project" value="TreeGrafter"/>
</dbReference>
<dbReference type="GO" id="GO:0005524">
    <property type="term" value="F:ATP binding"/>
    <property type="evidence" value="ECO:0007669"/>
    <property type="project" value="UniProtKB-KW"/>
</dbReference>
<keyword evidence="8 10" id="KW-0418">Kinase</keyword>
<reference evidence="11 12" key="1">
    <citation type="submission" date="2016-05" db="EMBL/GenBank/DDBJ databases">
        <title>Comparative genomics of biotechnologically important yeasts.</title>
        <authorList>
            <consortium name="DOE Joint Genome Institute"/>
            <person name="Riley R."/>
            <person name="Haridas S."/>
            <person name="Wolfe K.H."/>
            <person name="Lopes M.R."/>
            <person name="Hittinger C.T."/>
            <person name="Goker M."/>
            <person name="Salamov A."/>
            <person name="Wisecaver J."/>
            <person name="Long T.M."/>
            <person name="Aerts A.L."/>
            <person name="Barry K."/>
            <person name="Choi C."/>
            <person name="Clum A."/>
            <person name="Coughlan A.Y."/>
            <person name="Deshpande S."/>
            <person name="Douglass A.P."/>
            <person name="Hanson S.J."/>
            <person name="Klenk H.-P."/>
            <person name="LaButti K."/>
            <person name="Lapidus A."/>
            <person name="Lindquist E."/>
            <person name="Lipzen A."/>
            <person name="Meier-kolthoff J.P."/>
            <person name="Ohm R.A."/>
            <person name="Otillar R.P."/>
            <person name="Pangilinan J."/>
            <person name="Peng Y."/>
            <person name="Rokas A."/>
            <person name="Rosa C.A."/>
            <person name="Scheuner C."/>
            <person name="Sibirny A.A."/>
            <person name="Slot J.C."/>
            <person name="Stielow J.B."/>
            <person name="Sun H."/>
            <person name="Kurtzman C.P."/>
            <person name="Blackwell M."/>
            <person name="Grigoriev I.V."/>
            <person name="Jeffries T.W."/>
        </authorList>
    </citation>
    <scope>NUCLEOTIDE SEQUENCE [LARGE SCALE GENOMIC DNA]</scope>
    <source>
        <strain evidence="11 12">NRRL YB-4993</strain>
    </source>
</reference>
<evidence type="ECO:0000256" key="7">
    <source>
        <dbReference type="ARBA" id="ARBA00022741"/>
    </source>
</evidence>
<evidence type="ECO:0000256" key="5">
    <source>
        <dbReference type="ARBA" id="ARBA00014846"/>
    </source>
</evidence>
<protein>
    <recommendedName>
        <fullName evidence="5 10">Inositol-pentakisphosphate 2-kinase</fullName>
        <ecNumber evidence="4 10">2.7.1.158</ecNumber>
    </recommendedName>
</protein>
<keyword evidence="9 10" id="KW-0067">ATP-binding</keyword>
<evidence type="ECO:0000256" key="2">
    <source>
        <dbReference type="ARBA" id="ARBA00003979"/>
    </source>
</evidence>
<dbReference type="GO" id="GO:0005634">
    <property type="term" value="C:nucleus"/>
    <property type="evidence" value="ECO:0007669"/>
    <property type="project" value="TreeGrafter"/>
</dbReference>
<dbReference type="RefSeq" id="XP_018714406.1">
    <property type="nucleotide sequence ID" value="XM_018856829.1"/>
</dbReference>
<evidence type="ECO:0000313" key="11">
    <source>
        <dbReference type="EMBL" id="OBA23925.1"/>
    </source>
</evidence>
<dbReference type="OrthoDB" id="272370at2759"/>
<comment type="catalytic activity">
    <reaction evidence="1 10">
        <text>1D-myo-inositol 1,3,4,5,6-pentakisphosphate + ATP = 1D-myo-inositol hexakisphosphate + ADP + H(+)</text>
        <dbReference type="Rhea" id="RHEA:20313"/>
        <dbReference type="ChEBI" id="CHEBI:15378"/>
        <dbReference type="ChEBI" id="CHEBI:30616"/>
        <dbReference type="ChEBI" id="CHEBI:57733"/>
        <dbReference type="ChEBI" id="CHEBI:58130"/>
        <dbReference type="ChEBI" id="CHEBI:456216"/>
        <dbReference type="EC" id="2.7.1.158"/>
    </reaction>
</comment>